<dbReference type="PANTHER" id="PTHR43774">
    <property type="entry name" value="PEPTIDE METHIONINE SULFOXIDE REDUCTASE"/>
    <property type="match status" value="1"/>
</dbReference>
<dbReference type="PANTHER" id="PTHR43774:SF1">
    <property type="entry name" value="PEPTIDE METHIONINE SULFOXIDE REDUCTASE MSRA 2"/>
    <property type="match status" value="1"/>
</dbReference>
<dbReference type="HOGENOM" id="CLU_031040_10_0_5"/>
<dbReference type="HAMAP" id="MF_01401">
    <property type="entry name" value="MsrA"/>
    <property type="match status" value="1"/>
</dbReference>
<evidence type="ECO:0000256" key="4">
    <source>
        <dbReference type="HAMAP-Rule" id="MF_01401"/>
    </source>
</evidence>
<comment type="similarity">
    <text evidence="4">Belongs to the MsrA Met sulfoxide reductase family.</text>
</comment>
<dbReference type="Pfam" id="PF01625">
    <property type="entry name" value="PMSR"/>
    <property type="match status" value="1"/>
</dbReference>
<dbReference type="eggNOG" id="COG0225">
    <property type="taxonomic scope" value="Bacteria"/>
</dbReference>
<evidence type="ECO:0000313" key="7">
    <source>
        <dbReference type="Proteomes" id="UP000010799"/>
    </source>
</evidence>
<dbReference type="SUPFAM" id="SSF55068">
    <property type="entry name" value="Peptide methionine sulfoxide reductase"/>
    <property type="match status" value="1"/>
</dbReference>
<organism evidence="6 7">
    <name type="scientific">Liberibacter crescens (strain BT-1)</name>
    <dbReference type="NCBI Taxonomy" id="1215343"/>
    <lineage>
        <taxon>Bacteria</taxon>
        <taxon>Pseudomonadati</taxon>
        <taxon>Pseudomonadota</taxon>
        <taxon>Alphaproteobacteria</taxon>
        <taxon>Hyphomicrobiales</taxon>
        <taxon>Rhizobiaceae</taxon>
        <taxon>Liberibacter</taxon>
    </lineage>
</organism>
<name>L0EW04_LIBCB</name>
<dbReference type="EMBL" id="CP003789">
    <property type="protein sequence ID" value="AGA65015.1"/>
    <property type="molecule type" value="Genomic_DNA"/>
</dbReference>
<dbReference type="EC" id="1.8.4.11" evidence="4"/>
<proteinExistence type="inferred from homology"/>
<sequence length="180" mass="20334">MAIEYAVIAGGCFWCIEAVFRDLIGVEWVESGYTGGHVPNPTYEQVCTGTTGHAEAVRISFIPSQISYGELLDISFTIHDPTQLNRQDNDIGTQYRSAIFPATPHQNEEAKASIQRAQINYSNSIVTTIEPLGQWYPAEDYHQNYWNSEGQKNRYCLAVIPSKLEKLYKNFPAKIKSRSH</sequence>
<dbReference type="STRING" id="1215343.B488_10230"/>
<dbReference type="InterPro" id="IPR036509">
    <property type="entry name" value="Met_Sox_Rdtase_MsrA_sf"/>
</dbReference>
<evidence type="ECO:0000256" key="3">
    <source>
        <dbReference type="ARBA" id="ARBA00048782"/>
    </source>
</evidence>
<accession>L0EW04</accession>
<feature type="active site" evidence="4">
    <location>
        <position position="12"/>
    </location>
</feature>
<dbReference type="NCBIfam" id="TIGR00401">
    <property type="entry name" value="msrA"/>
    <property type="match status" value="1"/>
</dbReference>
<evidence type="ECO:0000256" key="2">
    <source>
        <dbReference type="ARBA" id="ARBA00047806"/>
    </source>
</evidence>
<dbReference type="SMR" id="L0EW04"/>
<dbReference type="KEGG" id="lcc:B488_10230"/>
<gene>
    <name evidence="4" type="primary">msrA</name>
    <name evidence="6" type="ordered locus">B488_10230</name>
</gene>
<dbReference type="AlphaFoldDB" id="L0EW04"/>
<keyword evidence="1 4" id="KW-0560">Oxidoreductase</keyword>
<feature type="domain" description="Peptide methionine sulphoxide reductase MsrA" evidence="5">
    <location>
        <begin position="6"/>
        <end position="156"/>
    </location>
</feature>
<dbReference type="PATRIC" id="fig|1215343.11.peg.1051"/>
<comment type="function">
    <text evidence="4">Has an important function as a repair enzyme for proteins that have been inactivated by oxidation. Catalyzes the reversible oxidation-reduction of methionine sulfoxide in proteins to methionine.</text>
</comment>
<dbReference type="InterPro" id="IPR002569">
    <property type="entry name" value="Met_Sox_Rdtase_MsrA_dom"/>
</dbReference>
<comment type="catalytic activity">
    <reaction evidence="2 4">
        <text>L-methionyl-[protein] + [thioredoxin]-disulfide + H2O = L-methionyl-(S)-S-oxide-[protein] + [thioredoxin]-dithiol</text>
        <dbReference type="Rhea" id="RHEA:14217"/>
        <dbReference type="Rhea" id="RHEA-COMP:10698"/>
        <dbReference type="Rhea" id="RHEA-COMP:10700"/>
        <dbReference type="Rhea" id="RHEA-COMP:12313"/>
        <dbReference type="Rhea" id="RHEA-COMP:12315"/>
        <dbReference type="ChEBI" id="CHEBI:15377"/>
        <dbReference type="ChEBI" id="CHEBI:16044"/>
        <dbReference type="ChEBI" id="CHEBI:29950"/>
        <dbReference type="ChEBI" id="CHEBI:44120"/>
        <dbReference type="ChEBI" id="CHEBI:50058"/>
        <dbReference type="EC" id="1.8.4.11"/>
    </reaction>
</comment>
<dbReference type="Gene3D" id="3.30.1060.10">
    <property type="entry name" value="Peptide methionine sulphoxide reductase MsrA"/>
    <property type="match status" value="1"/>
</dbReference>
<keyword evidence="7" id="KW-1185">Reference proteome</keyword>
<dbReference type="Proteomes" id="UP000010799">
    <property type="component" value="Chromosome"/>
</dbReference>
<evidence type="ECO:0000256" key="1">
    <source>
        <dbReference type="ARBA" id="ARBA00023002"/>
    </source>
</evidence>
<protein>
    <recommendedName>
        <fullName evidence="4">Peptide methionine sulfoxide reductase MsrA</fullName>
        <shortName evidence="4">Protein-methionine-S-oxide reductase</shortName>
        <ecNumber evidence="4">1.8.4.11</ecNumber>
    </recommendedName>
    <alternativeName>
        <fullName evidence="4">Peptide-methionine (S)-S-oxide reductase</fullName>
        <shortName evidence="4">Peptide Met(O) reductase</shortName>
    </alternativeName>
</protein>
<comment type="catalytic activity">
    <reaction evidence="3 4">
        <text>[thioredoxin]-disulfide + L-methionine + H2O = L-methionine (S)-S-oxide + [thioredoxin]-dithiol</text>
        <dbReference type="Rhea" id="RHEA:19993"/>
        <dbReference type="Rhea" id="RHEA-COMP:10698"/>
        <dbReference type="Rhea" id="RHEA-COMP:10700"/>
        <dbReference type="ChEBI" id="CHEBI:15377"/>
        <dbReference type="ChEBI" id="CHEBI:29950"/>
        <dbReference type="ChEBI" id="CHEBI:50058"/>
        <dbReference type="ChEBI" id="CHEBI:57844"/>
        <dbReference type="ChEBI" id="CHEBI:58772"/>
        <dbReference type="EC" id="1.8.4.11"/>
    </reaction>
</comment>
<evidence type="ECO:0000259" key="5">
    <source>
        <dbReference type="Pfam" id="PF01625"/>
    </source>
</evidence>
<evidence type="ECO:0000313" key="6">
    <source>
        <dbReference type="EMBL" id="AGA65015.1"/>
    </source>
</evidence>
<reference evidence="6 7" key="1">
    <citation type="journal article" date="2012" name="Stand. Genomic Sci.">
        <title>Complete genome sequence of Liberibacter crescens BT-1.</title>
        <authorList>
            <person name="Leonard M.T."/>
            <person name="Fagen J.R."/>
            <person name="Davis-Richardson A.G."/>
            <person name="Davis M.J."/>
            <person name="Triplett E.W."/>
        </authorList>
    </citation>
    <scope>NUCLEOTIDE SEQUENCE [LARGE SCALE GENOMIC DNA]</scope>
    <source>
        <strain evidence="6 7">BT-1</strain>
    </source>
</reference>
<dbReference type="GO" id="GO:0008113">
    <property type="term" value="F:peptide-methionine (S)-S-oxide reductase activity"/>
    <property type="evidence" value="ECO:0007669"/>
    <property type="project" value="UniProtKB-UniRule"/>
</dbReference>
<dbReference type="RefSeq" id="WP_015273440.1">
    <property type="nucleotide sequence ID" value="NC_019907.1"/>
</dbReference>
<dbReference type="GO" id="GO:0033744">
    <property type="term" value="F:L-methionine:thioredoxin-disulfide S-oxidoreductase activity"/>
    <property type="evidence" value="ECO:0007669"/>
    <property type="project" value="RHEA"/>
</dbReference>